<comment type="caution">
    <text evidence="1">The sequence shown here is derived from an EMBL/GenBank/DDBJ whole genome shotgun (WGS) entry which is preliminary data.</text>
</comment>
<keyword evidence="2" id="KW-1185">Reference proteome</keyword>
<evidence type="ECO:0000313" key="1">
    <source>
        <dbReference type="EMBL" id="OEK09375.1"/>
    </source>
</evidence>
<dbReference type="EMBL" id="MDJD01000007">
    <property type="protein sequence ID" value="OEK09375.1"/>
    <property type="molecule type" value="Genomic_DNA"/>
</dbReference>
<dbReference type="STRING" id="1849968.A8C32_11690"/>
<protein>
    <submittedName>
        <fullName evidence="1">Uncharacterized protein</fullName>
    </submittedName>
</protein>
<sequence>MESNILFNKYEKATIHFLDGTSVKGYGKIVEILKIYKIKFKASLEGKPDVWTDLIVKGITFNKTYEDDITFSYIKIQHRKTPRLLKVVEQGVISLYVEIRSHFVVDGYTVLDQKMEPPIRVTSGHRETFNRYYAKKEGDLEAIDFLGVVNFKKSVKKYFSDCEGVIQKLNKKEFNIDTIPDIVYYYNDFCVD</sequence>
<reference evidence="1 2" key="1">
    <citation type="submission" date="2016-05" db="EMBL/GenBank/DDBJ databases">
        <title>Draft Genome Sequence of Algibacter sp. Strain SK-16 Isolated from the Surface Water of Aburatsubo Inlet.</title>
        <authorList>
            <person name="Wong S.-K."/>
            <person name="Yoshizawa S."/>
            <person name="Nakajima Y."/>
            <person name="Ogura Y."/>
            <person name="Tetsuya H."/>
            <person name="Hamasaki K."/>
        </authorList>
    </citation>
    <scope>NUCLEOTIDE SEQUENCE [LARGE SCALE GENOMIC DNA]</scope>
    <source>
        <strain evidence="1 2">SK-16</strain>
    </source>
</reference>
<dbReference type="Proteomes" id="UP000095713">
    <property type="component" value="Unassembled WGS sequence"/>
</dbReference>
<accession>A0A1E5TDC9</accession>
<proteinExistence type="predicted"/>
<dbReference type="AlphaFoldDB" id="A0A1E5TDC9"/>
<name>A0A1E5TDC9_9FLAO</name>
<organism evidence="1 2">
    <name type="scientific">Flavivirga aquatica</name>
    <dbReference type="NCBI Taxonomy" id="1849968"/>
    <lineage>
        <taxon>Bacteria</taxon>
        <taxon>Pseudomonadati</taxon>
        <taxon>Bacteroidota</taxon>
        <taxon>Flavobacteriia</taxon>
        <taxon>Flavobacteriales</taxon>
        <taxon>Flavobacteriaceae</taxon>
        <taxon>Flavivirga</taxon>
    </lineage>
</organism>
<gene>
    <name evidence="1" type="ORF">A8C32_11690</name>
</gene>
<evidence type="ECO:0000313" key="2">
    <source>
        <dbReference type="Proteomes" id="UP000095713"/>
    </source>
</evidence>